<dbReference type="InterPro" id="IPR050279">
    <property type="entry name" value="Plant_def-hormone_signal"/>
</dbReference>
<organism evidence="9 10">
    <name type="scientific">Turnera subulata</name>
    <dbReference type="NCBI Taxonomy" id="218843"/>
    <lineage>
        <taxon>Eukaryota</taxon>
        <taxon>Viridiplantae</taxon>
        <taxon>Streptophyta</taxon>
        <taxon>Embryophyta</taxon>
        <taxon>Tracheophyta</taxon>
        <taxon>Spermatophyta</taxon>
        <taxon>Magnoliopsida</taxon>
        <taxon>eudicotyledons</taxon>
        <taxon>Gunneridae</taxon>
        <taxon>Pentapetalae</taxon>
        <taxon>rosids</taxon>
        <taxon>fabids</taxon>
        <taxon>Malpighiales</taxon>
        <taxon>Passifloraceae</taxon>
        <taxon>Turnera</taxon>
    </lineage>
</organism>
<dbReference type="Proteomes" id="UP001141552">
    <property type="component" value="Unassembled WGS sequence"/>
</dbReference>
<protein>
    <submittedName>
        <fullName evidence="9">Abscisic acid receptor pyl12</fullName>
    </submittedName>
</protein>
<dbReference type="GO" id="GO:0038023">
    <property type="term" value="F:signaling receptor activity"/>
    <property type="evidence" value="ECO:0007669"/>
    <property type="project" value="TreeGrafter"/>
</dbReference>
<dbReference type="InterPro" id="IPR023393">
    <property type="entry name" value="START-like_dom_sf"/>
</dbReference>
<dbReference type="Gene3D" id="3.30.530.20">
    <property type="match status" value="1"/>
</dbReference>
<dbReference type="PANTHER" id="PTHR31213">
    <property type="entry name" value="OS08G0374000 PROTEIN-RELATED"/>
    <property type="match status" value="1"/>
</dbReference>
<keyword evidence="7" id="KW-0539">Nucleus</keyword>
<keyword evidence="6 9" id="KW-0675">Receptor</keyword>
<evidence type="ECO:0000313" key="9">
    <source>
        <dbReference type="EMBL" id="KAJ4851399.1"/>
    </source>
</evidence>
<evidence type="ECO:0000256" key="1">
    <source>
        <dbReference type="ARBA" id="ARBA00004123"/>
    </source>
</evidence>
<evidence type="ECO:0000256" key="3">
    <source>
        <dbReference type="ARBA" id="ARBA00008594"/>
    </source>
</evidence>
<gene>
    <name evidence="9" type="primary">PYL12</name>
    <name evidence="9" type="ORF">Tsubulata_014733</name>
</gene>
<reference evidence="9" key="2">
    <citation type="journal article" date="2023" name="Plants (Basel)">
        <title>Annotation of the Turnera subulata (Passifloraceae) Draft Genome Reveals the S-Locus Evolved after the Divergence of Turneroideae from Passifloroideae in a Stepwise Manner.</title>
        <authorList>
            <person name="Henning P.M."/>
            <person name="Roalson E.H."/>
            <person name="Mir W."/>
            <person name="McCubbin A.G."/>
            <person name="Shore J.S."/>
        </authorList>
    </citation>
    <scope>NUCLEOTIDE SEQUENCE</scope>
    <source>
        <strain evidence="9">F60SS</strain>
    </source>
</reference>
<sequence length="171" mass="19111">MVKTYHTHILLKNQCGSTIIQTIDAPLPLVWSLIRQFDNPQAYKGFVKACSLLLGSGTEKGSVREVSLISGLPAKRSKERLDRLDDDLYIMEVSIIGGDHRLVNYKSTTSLHEILEEGKRCKTVVIESYVVDIPDGSSEEDTCLFADTIIGCNLKSLARITEKMFLDSQDF</sequence>
<keyword evidence="8" id="KW-0650">Protein phosphatase inhibitor</keyword>
<keyword evidence="5" id="KW-0938">Abscisic acid signaling pathway</keyword>
<dbReference type="SUPFAM" id="SSF55961">
    <property type="entry name" value="Bet v1-like"/>
    <property type="match status" value="1"/>
</dbReference>
<evidence type="ECO:0000256" key="6">
    <source>
        <dbReference type="ARBA" id="ARBA00023170"/>
    </source>
</evidence>
<evidence type="ECO:0000256" key="2">
    <source>
        <dbReference type="ARBA" id="ARBA00004496"/>
    </source>
</evidence>
<dbReference type="InterPro" id="IPR019587">
    <property type="entry name" value="Polyketide_cyclase/dehydratase"/>
</dbReference>
<keyword evidence="4" id="KW-0963">Cytoplasm</keyword>
<evidence type="ECO:0000256" key="5">
    <source>
        <dbReference type="ARBA" id="ARBA00022682"/>
    </source>
</evidence>
<dbReference type="PANTHER" id="PTHR31213:SF82">
    <property type="entry name" value="ABSCISIC ACID RECEPTOR PYL11-RELATED"/>
    <property type="match status" value="1"/>
</dbReference>
<evidence type="ECO:0000256" key="4">
    <source>
        <dbReference type="ARBA" id="ARBA00022490"/>
    </source>
</evidence>
<dbReference type="CDD" id="cd07821">
    <property type="entry name" value="PYR_PYL_RCAR_like"/>
    <property type="match status" value="1"/>
</dbReference>
<name>A0A9Q0JRJ6_9ROSI</name>
<comment type="similarity">
    <text evidence="3">Belongs to the PYR/PYL/RCAR abscisic acid intracellular receptor family.</text>
</comment>
<comment type="subcellular location">
    <subcellularLocation>
        <location evidence="2">Cytoplasm</location>
    </subcellularLocation>
    <subcellularLocation>
        <location evidence="1">Nucleus</location>
    </subcellularLocation>
</comment>
<dbReference type="GO" id="GO:0004864">
    <property type="term" value="F:protein phosphatase inhibitor activity"/>
    <property type="evidence" value="ECO:0007669"/>
    <property type="project" value="UniProtKB-KW"/>
</dbReference>
<evidence type="ECO:0000313" key="10">
    <source>
        <dbReference type="Proteomes" id="UP001141552"/>
    </source>
</evidence>
<dbReference type="Pfam" id="PF10604">
    <property type="entry name" value="Polyketide_cyc2"/>
    <property type="match status" value="1"/>
</dbReference>
<proteinExistence type="inferred from homology"/>
<dbReference type="GO" id="GO:0010427">
    <property type="term" value="F:abscisic acid binding"/>
    <property type="evidence" value="ECO:0007669"/>
    <property type="project" value="TreeGrafter"/>
</dbReference>
<evidence type="ECO:0000256" key="8">
    <source>
        <dbReference type="ARBA" id="ARBA00023272"/>
    </source>
</evidence>
<accession>A0A9Q0JRJ6</accession>
<evidence type="ECO:0000256" key="7">
    <source>
        <dbReference type="ARBA" id="ARBA00023242"/>
    </source>
</evidence>
<dbReference type="GO" id="GO:0005737">
    <property type="term" value="C:cytoplasm"/>
    <property type="evidence" value="ECO:0007669"/>
    <property type="project" value="UniProtKB-SubCell"/>
</dbReference>
<comment type="caution">
    <text evidence="9">The sequence shown here is derived from an EMBL/GenBank/DDBJ whole genome shotgun (WGS) entry which is preliminary data.</text>
</comment>
<reference evidence="9" key="1">
    <citation type="submission" date="2022-02" db="EMBL/GenBank/DDBJ databases">
        <authorList>
            <person name="Henning P.M."/>
            <person name="McCubbin A.G."/>
            <person name="Shore J.S."/>
        </authorList>
    </citation>
    <scope>NUCLEOTIDE SEQUENCE</scope>
    <source>
        <strain evidence="9">F60SS</strain>
        <tissue evidence="9">Leaves</tissue>
    </source>
</reference>
<dbReference type="GO" id="GO:0009738">
    <property type="term" value="P:abscisic acid-activated signaling pathway"/>
    <property type="evidence" value="ECO:0007669"/>
    <property type="project" value="UniProtKB-KW"/>
</dbReference>
<dbReference type="GO" id="GO:0005634">
    <property type="term" value="C:nucleus"/>
    <property type="evidence" value="ECO:0007669"/>
    <property type="project" value="UniProtKB-SubCell"/>
</dbReference>
<dbReference type="EMBL" id="JAKUCV010000059">
    <property type="protein sequence ID" value="KAJ4851399.1"/>
    <property type="molecule type" value="Genomic_DNA"/>
</dbReference>
<keyword evidence="10" id="KW-1185">Reference proteome</keyword>
<dbReference type="AlphaFoldDB" id="A0A9Q0JRJ6"/>
<dbReference type="OrthoDB" id="4436220at2759"/>